<dbReference type="AlphaFoldDB" id="A0A369ANT4"/>
<evidence type="ECO:0000313" key="2">
    <source>
        <dbReference type="Proteomes" id="UP000252174"/>
    </source>
</evidence>
<dbReference type="EMBL" id="QPJU01000002">
    <property type="protein sequence ID" value="RCX10713.1"/>
    <property type="molecule type" value="Genomic_DNA"/>
</dbReference>
<dbReference type="Proteomes" id="UP000252174">
    <property type="component" value="Unassembled WGS sequence"/>
</dbReference>
<gene>
    <name evidence="1" type="ORF">DFR45_102114</name>
</gene>
<reference evidence="1 2" key="1">
    <citation type="submission" date="2018-07" db="EMBL/GenBank/DDBJ databases">
        <title>Genomic Encyclopedia of Type Strains, Phase IV (KMG-IV): sequencing the most valuable type-strain genomes for metagenomic binning, comparative biology and taxonomic classification.</title>
        <authorList>
            <person name="Goeker M."/>
        </authorList>
    </citation>
    <scope>NUCLEOTIDE SEQUENCE [LARGE SCALE GENOMIC DNA]</scope>
    <source>
        <strain evidence="1 2">DSM 100911</strain>
    </source>
</reference>
<accession>A0A369ANT4</accession>
<keyword evidence="2" id="KW-1185">Reference proteome</keyword>
<dbReference type="RefSeq" id="WP_158636968.1">
    <property type="nucleotide sequence ID" value="NZ_QPJU01000002.1"/>
</dbReference>
<proteinExistence type="predicted"/>
<comment type="caution">
    <text evidence="1">The sequence shown here is derived from an EMBL/GenBank/DDBJ whole genome shotgun (WGS) entry which is preliminary data.</text>
</comment>
<sequence>MTIYSIRITMQDGSARRYTGLFACGIEAVLQTMADYPQARSVSAICIQRSKP</sequence>
<protein>
    <submittedName>
        <fullName evidence="1">Uncharacterized protein</fullName>
    </submittedName>
</protein>
<name>A0A369ANT4_9BURK</name>
<organism evidence="1 2">
    <name type="scientific">Extensimonas vulgaris</name>
    <dbReference type="NCBI Taxonomy" id="1031594"/>
    <lineage>
        <taxon>Bacteria</taxon>
        <taxon>Pseudomonadati</taxon>
        <taxon>Pseudomonadota</taxon>
        <taxon>Betaproteobacteria</taxon>
        <taxon>Burkholderiales</taxon>
        <taxon>Comamonadaceae</taxon>
        <taxon>Extensimonas</taxon>
    </lineage>
</organism>
<evidence type="ECO:0000313" key="1">
    <source>
        <dbReference type="EMBL" id="RCX10713.1"/>
    </source>
</evidence>